<feature type="transmembrane region" description="Helical" evidence="6">
    <location>
        <begin position="134"/>
        <end position="156"/>
    </location>
</feature>
<feature type="transmembrane region" description="Helical" evidence="6">
    <location>
        <begin position="413"/>
        <end position="430"/>
    </location>
</feature>
<feature type="transmembrane region" description="Helical" evidence="6">
    <location>
        <begin position="68"/>
        <end position="87"/>
    </location>
</feature>
<evidence type="ECO:0000259" key="7">
    <source>
        <dbReference type="PROSITE" id="PS50850"/>
    </source>
</evidence>
<reference evidence="8 9" key="1">
    <citation type="submission" date="2018-04" db="EMBL/GenBank/DDBJ databases">
        <title>Genomic Encyclopedia of Archaeal and Bacterial Type Strains, Phase II (KMG-II): from individual species to whole genera.</title>
        <authorList>
            <person name="Goeker M."/>
        </authorList>
    </citation>
    <scope>NUCLEOTIDE SEQUENCE [LARGE SCALE GENOMIC DNA]</scope>
    <source>
        <strain evidence="8 9">DSM 23382</strain>
    </source>
</reference>
<evidence type="ECO:0000256" key="5">
    <source>
        <dbReference type="ARBA" id="ARBA00023136"/>
    </source>
</evidence>
<dbReference type="PANTHER" id="PTHR23519:SF1">
    <property type="entry name" value="AUTOPHAGY-RELATED PROTEIN 22"/>
    <property type="match status" value="1"/>
</dbReference>
<protein>
    <submittedName>
        <fullName evidence="8">UMF1 family MFS transporter</fullName>
    </submittedName>
</protein>
<evidence type="ECO:0000256" key="4">
    <source>
        <dbReference type="ARBA" id="ARBA00022989"/>
    </source>
</evidence>
<dbReference type="Proteomes" id="UP000244081">
    <property type="component" value="Unassembled WGS sequence"/>
</dbReference>
<feature type="domain" description="Major facilitator superfamily (MFS) profile" evidence="7">
    <location>
        <begin position="1"/>
        <end position="437"/>
    </location>
</feature>
<feature type="transmembrane region" description="Helical" evidence="6">
    <location>
        <begin position="272"/>
        <end position="293"/>
    </location>
</feature>
<comment type="caution">
    <text evidence="8">The sequence shown here is derived from an EMBL/GenBank/DDBJ whole genome shotgun (WGS) entry which is preliminary data.</text>
</comment>
<dbReference type="PANTHER" id="PTHR23519">
    <property type="entry name" value="AUTOPHAGY-RELATED PROTEIN 22"/>
    <property type="match status" value="1"/>
</dbReference>
<dbReference type="EMBL" id="QAYG01000003">
    <property type="protein sequence ID" value="PTW60888.1"/>
    <property type="molecule type" value="Genomic_DNA"/>
</dbReference>
<feature type="transmembrane region" description="Helical" evidence="6">
    <location>
        <begin position="9"/>
        <end position="30"/>
    </location>
</feature>
<dbReference type="GO" id="GO:0012505">
    <property type="term" value="C:endomembrane system"/>
    <property type="evidence" value="ECO:0007669"/>
    <property type="project" value="UniProtKB-SubCell"/>
</dbReference>
<dbReference type="PROSITE" id="PS50850">
    <property type="entry name" value="MFS"/>
    <property type="match status" value="1"/>
</dbReference>
<dbReference type="InterPro" id="IPR020846">
    <property type="entry name" value="MFS_dom"/>
</dbReference>
<sequence>MFDWAAQPYFTLITTFVFAPYFAAHLAASPAEGQSLWGYATGAAGLVIALASPFFGAVADAAGRRKPWIAAFSVMLICGAGALWFAAPGAPGAIAIALAAYALASLGAEFATVFTNAMMPDLVGPKRLGRLSGIGWATGYLGGLLSLVVVLGFLAADAHTGRTLLGHLPAFGLDPATFAGDRASGPLTALWYVVFVAPLFLFVPDTARKMPVAHAMGLGFTRLKASLAHARSDKTLWLFLAASMGYRDALTALFAFGGIYAAGQLGWRTMQIGLFGILLTITGTAGALAGGFLDDRLGPKPVLVGAMAILIGCCMGIVSIDRDTILFVIDVAPPEPGHLFASAPEILYLVLGGLIGAAAGPLQAASRTLLVHLALPDRITETFGLYAFAGKATSFIGPVSVALVTSISGSQRIGISAIIVLFVVGAVLLAKVPARRAAQGAAL</sequence>
<dbReference type="AlphaFoldDB" id="A0A2T5VAW0"/>
<proteinExistence type="predicted"/>
<feature type="transmembrane region" description="Helical" evidence="6">
    <location>
        <begin position="93"/>
        <end position="114"/>
    </location>
</feature>
<evidence type="ECO:0000256" key="3">
    <source>
        <dbReference type="ARBA" id="ARBA00022692"/>
    </source>
</evidence>
<comment type="subcellular location">
    <subcellularLocation>
        <location evidence="1">Endomembrane system</location>
        <topology evidence="1">Multi-pass membrane protein</topology>
    </subcellularLocation>
</comment>
<feature type="transmembrane region" description="Helical" evidence="6">
    <location>
        <begin position="189"/>
        <end position="207"/>
    </location>
</feature>
<gene>
    <name evidence="8" type="ORF">C8N35_10367</name>
</gene>
<keyword evidence="5 6" id="KW-0472">Membrane</keyword>
<dbReference type="InterPro" id="IPR024671">
    <property type="entry name" value="Atg22-like"/>
</dbReference>
<keyword evidence="9" id="KW-1185">Reference proteome</keyword>
<evidence type="ECO:0000313" key="9">
    <source>
        <dbReference type="Proteomes" id="UP000244081"/>
    </source>
</evidence>
<evidence type="ECO:0000256" key="6">
    <source>
        <dbReference type="SAM" id="Phobius"/>
    </source>
</evidence>
<dbReference type="InterPro" id="IPR050495">
    <property type="entry name" value="ATG22/LtaA_families"/>
</dbReference>
<dbReference type="Pfam" id="PF11700">
    <property type="entry name" value="ATG22"/>
    <property type="match status" value="1"/>
</dbReference>
<organism evidence="8 9">
    <name type="scientific">Breoghania corrubedonensis</name>
    <dbReference type="NCBI Taxonomy" id="665038"/>
    <lineage>
        <taxon>Bacteria</taxon>
        <taxon>Pseudomonadati</taxon>
        <taxon>Pseudomonadota</taxon>
        <taxon>Alphaproteobacteria</taxon>
        <taxon>Hyphomicrobiales</taxon>
        <taxon>Stappiaceae</taxon>
        <taxon>Breoghania</taxon>
    </lineage>
</organism>
<feature type="transmembrane region" description="Helical" evidence="6">
    <location>
        <begin position="383"/>
        <end position="407"/>
    </location>
</feature>
<evidence type="ECO:0000256" key="2">
    <source>
        <dbReference type="ARBA" id="ARBA00022448"/>
    </source>
</evidence>
<feature type="transmembrane region" description="Helical" evidence="6">
    <location>
        <begin position="36"/>
        <end position="56"/>
    </location>
</feature>
<dbReference type="SUPFAM" id="SSF103473">
    <property type="entry name" value="MFS general substrate transporter"/>
    <property type="match status" value="1"/>
</dbReference>
<dbReference type="GO" id="GO:0022857">
    <property type="term" value="F:transmembrane transporter activity"/>
    <property type="evidence" value="ECO:0007669"/>
    <property type="project" value="InterPro"/>
</dbReference>
<feature type="transmembrane region" description="Helical" evidence="6">
    <location>
        <begin position="302"/>
        <end position="320"/>
    </location>
</feature>
<dbReference type="InterPro" id="IPR036259">
    <property type="entry name" value="MFS_trans_sf"/>
</dbReference>
<keyword evidence="2" id="KW-0813">Transport</keyword>
<name>A0A2T5VAW0_9HYPH</name>
<dbReference type="Gene3D" id="1.20.1250.20">
    <property type="entry name" value="MFS general substrate transporter like domains"/>
    <property type="match status" value="1"/>
</dbReference>
<keyword evidence="4 6" id="KW-1133">Transmembrane helix</keyword>
<keyword evidence="3 6" id="KW-0812">Transmembrane</keyword>
<feature type="transmembrane region" description="Helical" evidence="6">
    <location>
        <begin position="340"/>
        <end position="362"/>
    </location>
</feature>
<evidence type="ECO:0000313" key="8">
    <source>
        <dbReference type="EMBL" id="PTW60888.1"/>
    </source>
</evidence>
<evidence type="ECO:0000256" key="1">
    <source>
        <dbReference type="ARBA" id="ARBA00004127"/>
    </source>
</evidence>
<feature type="transmembrane region" description="Helical" evidence="6">
    <location>
        <begin position="236"/>
        <end position="260"/>
    </location>
</feature>
<accession>A0A2T5VAW0</accession>